<evidence type="ECO:0000256" key="5">
    <source>
        <dbReference type="ARBA" id="ARBA00022741"/>
    </source>
</evidence>
<dbReference type="PROSITE" id="PS00107">
    <property type="entry name" value="PROTEIN_KINASE_ATP"/>
    <property type="match status" value="1"/>
</dbReference>
<sequence>MGQTLHKKGRIGRIIDPCLRGQVSASCLNEFGQIAYECILACSKDRPTMTKVLARLEFVLAWTLRSGGSASNQKHMGRAMFIKKAGLFFSAKAPTVRMSSDTKKFGQSIGNNTKGMMMEKHATTMVKGGCHGGDAASASSRQKIIPILKTFRFSELQSATSNFEKDMFLGEGGYGKIFKGWLDSVTYIPLKAGYGVTVAIKRSSPNSAQGLKEWQTEVNFSKKFSHPNLTKLLGYCWEDTELLLVYEYMQKGSLDNNLFREGAEPFHGIQGLK</sequence>
<feature type="domain" description="Protein kinase" evidence="9">
    <location>
        <begin position="163"/>
        <end position="273"/>
    </location>
</feature>
<evidence type="ECO:0000256" key="8">
    <source>
        <dbReference type="PROSITE-ProRule" id="PRU10141"/>
    </source>
</evidence>
<dbReference type="InterPro" id="IPR001245">
    <property type="entry name" value="Ser-Thr/Tyr_kinase_cat_dom"/>
</dbReference>
<dbReference type="InterPro" id="IPR011009">
    <property type="entry name" value="Kinase-like_dom_sf"/>
</dbReference>
<comment type="caution">
    <text evidence="10">The sequence shown here is derived from an EMBL/GenBank/DDBJ whole genome shotgun (WGS) entry which is preliminary data.</text>
</comment>
<keyword evidence="7 8" id="KW-0067">ATP-binding</keyword>
<name>A0AA38TH57_9ASTR</name>
<dbReference type="Pfam" id="PF07714">
    <property type="entry name" value="PK_Tyr_Ser-Thr"/>
    <property type="match status" value="1"/>
</dbReference>
<keyword evidence="2" id="KW-0472">Membrane</keyword>
<dbReference type="Gene3D" id="1.10.510.10">
    <property type="entry name" value="Transferase(Phosphotransferase) domain 1"/>
    <property type="match status" value="1"/>
</dbReference>
<evidence type="ECO:0000259" key="9">
    <source>
        <dbReference type="PROSITE" id="PS50011"/>
    </source>
</evidence>
<organism evidence="10 11">
    <name type="scientific">Centaurea solstitialis</name>
    <name type="common">yellow star-thistle</name>
    <dbReference type="NCBI Taxonomy" id="347529"/>
    <lineage>
        <taxon>Eukaryota</taxon>
        <taxon>Viridiplantae</taxon>
        <taxon>Streptophyta</taxon>
        <taxon>Embryophyta</taxon>
        <taxon>Tracheophyta</taxon>
        <taxon>Spermatophyta</taxon>
        <taxon>Magnoliopsida</taxon>
        <taxon>eudicotyledons</taxon>
        <taxon>Gunneridae</taxon>
        <taxon>Pentapetalae</taxon>
        <taxon>asterids</taxon>
        <taxon>campanulids</taxon>
        <taxon>Asterales</taxon>
        <taxon>Asteraceae</taxon>
        <taxon>Carduoideae</taxon>
        <taxon>Cardueae</taxon>
        <taxon>Centaureinae</taxon>
        <taxon>Centaurea</taxon>
    </lineage>
</organism>
<evidence type="ECO:0000313" key="10">
    <source>
        <dbReference type="EMBL" id="KAJ9554635.1"/>
    </source>
</evidence>
<dbReference type="EMBL" id="JARYMX010000004">
    <property type="protein sequence ID" value="KAJ9554635.1"/>
    <property type="molecule type" value="Genomic_DNA"/>
</dbReference>
<proteinExistence type="predicted"/>
<dbReference type="Gene3D" id="3.30.200.20">
    <property type="entry name" value="Phosphorylase Kinase, domain 1"/>
    <property type="match status" value="1"/>
</dbReference>
<protein>
    <recommendedName>
        <fullName evidence="9">Protein kinase domain-containing protein</fullName>
    </recommendedName>
</protein>
<evidence type="ECO:0000256" key="6">
    <source>
        <dbReference type="ARBA" id="ARBA00022777"/>
    </source>
</evidence>
<keyword evidence="4" id="KW-0808">Transferase</keyword>
<feature type="binding site" evidence="8">
    <location>
        <position position="201"/>
    </location>
    <ligand>
        <name>ATP</name>
        <dbReference type="ChEBI" id="CHEBI:30616"/>
    </ligand>
</feature>
<dbReference type="FunFam" id="3.30.200.20:FF:000039">
    <property type="entry name" value="receptor-like protein kinase FERONIA"/>
    <property type="match status" value="1"/>
</dbReference>
<dbReference type="Proteomes" id="UP001172457">
    <property type="component" value="Chromosome 4"/>
</dbReference>
<keyword evidence="5 8" id="KW-0547">Nucleotide-binding</keyword>
<evidence type="ECO:0000256" key="2">
    <source>
        <dbReference type="ARBA" id="ARBA00022475"/>
    </source>
</evidence>
<dbReference type="SUPFAM" id="SSF56112">
    <property type="entry name" value="Protein kinase-like (PK-like)"/>
    <property type="match status" value="1"/>
</dbReference>
<evidence type="ECO:0000256" key="4">
    <source>
        <dbReference type="ARBA" id="ARBA00022679"/>
    </source>
</evidence>
<evidence type="ECO:0000313" key="11">
    <source>
        <dbReference type="Proteomes" id="UP001172457"/>
    </source>
</evidence>
<dbReference type="GO" id="GO:0005886">
    <property type="term" value="C:plasma membrane"/>
    <property type="evidence" value="ECO:0007669"/>
    <property type="project" value="UniProtKB-SubCell"/>
</dbReference>
<evidence type="ECO:0000256" key="7">
    <source>
        <dbReference type="ARBA" id="ARBA00022840"/>
    </source>
</evidence>
<dbReference type="InterPro" id="IPR000719">
    <property type="entry name" value="Prot_kinase_dom"/>
</dbReference>
<dbReference type="GO" id="GO:0004674">
    <property type="term" value="F:protein serine/threonine kinase activity"/>
    <property type="evidence" value="ECO:0007669"/>
    <property type="project" value="UniProtKB-KW"/>
</dbReference>
<reference evidence="10" key="1">
    <citation type="submission" date="2023-03" db="EMBL/GenBank/DDBJ databases">
        <title>Chromosome-scale reference genome and RAD-based genetic map of yellow starthistle (Centaurea solstitialis) reveal putative structural variation and QTLs associated with invader traits.</title>
        <authorList>
            <person name="Reatini B."/>
            <person name="Cang F.A."/>
            <person name="Jiang Q."/>
            <person name="Mckibben M.T.W."/>
            <person name="Barker M.S."/>
            <person name="Rieseberg L.H."/>
            <person name="Dlugosch K.M."/>
        </authorList>
    </citation>
    <scope>NUCLEOTIDE SEQUENCE</scope>
    <source>
        <strain evidence="10">CAN-66</strain>
        <tissue evidence="10">Leaf</tissue>
    </source>
</reference>
<accession>A0AA38TH57</accession>
<dbReference type="PANTHER" id="PTHR45621">
    <property type="entry name" value="OS01G0588500 PROTEIN-RELATED"/>
    <property type="match status" value="1"/>
</dbReference>
<dbReference type="AlphaFoldDB" id="A0AA38TH57"/>
<comment type="subcellular location">
    <subcellularLocation>
        <location evidence="1">Cell membrane</location>
    </subcellularLocation>
</comment>
<evidence type="ECO:0000256" key="3">
    <source>
        <dbReference type="ARBA" id="ARBA00022527"/>
    </source>
</evidence>
<evidence type="ECO:0000256" key="1">
    <source>
        <dbReference type="ARBA" id="ARBA00004236"/>
    </source>
</evidence>
<keyword evidence="3" id="KW-0723">Serine/threonine-protein kinase</keyword>
<dbReference type="InterPro" id="IPR017441">
    <property type="entry name" value="Protein_kinase_ATP_BS"/>
</dbReference>
<dbReference type="PROSITE" id="PS50011">
    <property type="entry name" value="PROTEIN_KINASE_DOM"/>
    <property type="match status" value="1"/>
</dbReference>
<dbReference type="GO" id="GO:0005524">
    <property type="term" value="F:ATP binding"/>
    <property type="evidence" value="ECO:0007669"/>
    <property type="project" value="UniProtKB-UniRule"/>
</dbReference>
<gene>
    <name evidence="10" type="ORF">OSB04_018680</name>
</gene>
<keyword evidence="6" id="KW-0418">Kinase</keyword>
<keyword evidence="2" id="KW-1003">Cell membrane</keyword>
<dbReference type="InterPro" id="IPR050823">
    <property type="entry name" value="Plant_Ser_Thr_Prot_Kinase"/>
</dbReference>
<keyword evidence="11" id="KW-1185">Reference proteome</keyword>